<reference evidence="2 3" key="1">
    <citation type="submission" date="2022-12" db="EMBL/GenBank/DDBJ databases">
        <authorList>
            <person name="Muema E."/>
        </authorList>
    </citation>
    <scope>NUCLEOTIDE SEQUENCE [LARGE SCALE GENOMIC DNA]</scope>
    <source>
        <strain evidence="3">1326</strain>
    </source>
</reference>
<evidence type="ECO:0000259" key="1">
    <source>
        <dbReference type="Pfam" id="PF01755"/>
    </source>
</evidence>
<feature type="domain" description="Glycosyl transferase family 25" evidence="1">
    <location>
        <begin position="27"/>
        <end position="112"/>
    </location>
</feature>
<dbReference type="Pfam" id="PF01755">
    <property type="entry name" value="Glyco_transf_25"/>
    <property type="match status" value="1"/>
</dbReference>
<dbReference type="Proteomes" id="UP001387293">
    <property type="component" value="Unassembled WGS sequence"/>
</dbReference>
<evidence type="ECO:0000313" key="3">
    <source>
        <dbReference type="Proteomes" id="UP001387293"/>
    </source>
</evidence>
<dbReference type="InterPro" id="IPR002654">
    <property type="entry name" value="Glyco_trans_25"/>
</dbReference>
<sequence length="249" mass="29314">MTTTDESGFPRDLVFTRICHVKHGYDERRRHIVREFERRGVPVYFYTDWDKPDITPEIRAELVAPDFVHPAQVSLALKHVGIWRDFLETDLPYCLVFEDDVFLARDFVAKFRQGLAELGSPMRKAVIYFGNGSNYYTPSWKLRRGQRLYPALHARCADSYLITRPVAEARCAWIDQHKIYTAIDHQIEQMDEKLGIEMLWFERPIVEQGSENGAFQTSVAGKKHPLLYKKLKWKWKKYTRMIFGHNARS</sequence>
<accession>A0ABU8L0I5</accession>
<protein>
    <submittedName>
        <fullName evidence="2">Glycosyltransferase family 25 protein</fullName>
    </submittedName>
</protein>
<organism evidence="2 3">
    <name type="scientific">Mesorhizobium salmacidum</name>
    <dbReference type="NCBI Taxonomy" id="3015171"/>
    <lineage>
        <taxon>Bacteria</taxon>
        <taxon>Pseudomonadati</taxon>
        <taxon>Pseudomonadota</taxon>
        <taxon>Alphaproteobacteria</taxon>
        <taxon>Hyphomicrobiales</taxon>
        <taxon>Phyllobacteriaceae</taxon>
        <taxon>Mesorhizobium</taxon>
    </lineage>
</organism>
<dbReference type="RefSeq" id="WP_337107598.1">
    <property type="nucleotide sequence ID" value="NZ_JAPYKS010000014.1"/>
</dbReference>
<evidence type="ECO:0000313" key="2">
    <source>
        <dbReference type="EMBL" id="MEI9410906.1"/>
    </source>
</evidence>
<gene>
    <name evidence="2" type="ORF">O7A60_19330</name>
</gene>
<dbReference type="EMBL" id="JAPYKS010000014">
    <property type="protein sequence ID" value="MEI9410906.1"/>
    <property type="molecule type" value="Genomic_DNA"/>
</dbReference>
<comment type="caution">
    <text evidence="2">The sequence shown here is derived from an EMBL/GenBank/DDBJ whole genome shotgun (WGS) entry which is preliminary data.</text>
</comment>
<keyword evidence="3" id="KW-1185">Reference proteome</keyword>
<name>A0ABU8L0I5_9HYPH</name>
<proteinExistence type="predicted"/>